<dbReference type="PANTHER" id="PTHR38445">
    <property type="entry name" value="HTH-TYPE TRANSCRIPTIONAL REPRESSOR YTRA"/>
    <property type="match status" value="1"/>
</dbReference>
<keyword evidence="3" id="KW-0804">Transcription</keyword>
<evidence type="ECO:0000256" key="2">
    <source>
        <dbReference type="ARBA" id="ARBA00023125"/>
    </source>
</evidence>
<reference evidence="7" key="1">
    <citation type="submission" date="2017-06" db="EMBL/GenBank/DDBJ databases">
        <authorList>
            <person name="Varghese N."/>
            <person name="Submissions S."/>
        </authorList>
    </citation>
    <scope>NUCLEOTIDE SEQUENCE [LARGE SCALE GENOMIC DNA]</scope>
    <source>
        <strain evidence="7">DSM 26170</strain>
    </source>
</reference>
<evidence type="ECO:0000259" key="4">
    <source>
        <dbReference type="PROSITE" id="PS50949"/>
    </source>
</evidence>
<accession>A0A238WCK5</accession>
<keyword evidence="8" id="KW-1185">Reference proteome</keyword>
<gene>
    <name evidence="6" type="ORF">EYF88_08890</name>
    <name evidence="5" type="ORF">SAMN06265378_1045</name>
</gene>
<dbReference type="GO" id="GO:0003677">
    <property type="term" value="F:DNA binding"/>
    <property type="evidence" value="ECO:0007669"/>
    <property type="project" value="UniProtKB-KW"/>
</dbReference>
<keyword evidence="1" id="KW-0805">Transcription regulation</keyword>
<protein>
    <submittedName>
        <fullName evidence="6">GntR family transcriptional regulator</fullName>
    </submittedName>
    <submittedName>
        <fullName evidence="5">Transcriptional regulator, GntR family</fullName>
    </submittedName>
</protein>
<reference evidence="5" key="2">
    <citation type="submission" date="2017-06" db="EMBL/GenBank/DDBJ databases">
        <authorList>
            <person name="Kim H.J."/>
            <person name="Triplett B.A."/>
        </authorList>
    </citation>
    <scope>NUCLEOTIDE SEQUENCE [LARGE SCALE GENOMIC DNA]</scope>
    <source>
        <strain evidence="5">DSM 26170</strain>
    </source>
</reference>
<dbReference type="OrthoDB" id="7173258at2"/>
<organism evidence="5 7">
    <name type="scientific">Paracoccus sediminis</name>
    <dbReference type="NCBI Taxonomy" id="1214787"/>
    <lineage>
        <taxon>Bacteria</taxon>
        <taxon>Pseudomonadati</taxon>
        <taxon>Pseudomonadota</taxon>
        <taxon>Alphaproteobacteria</taxon>
        <taxon>Rhodobacterales</taxon>
        <taxon>Paracoccaceae</taxon>
        <taxon>Paracoccus</taxon>
    </lineage>
</organism>
<dbReference type="EMBL" id="FZNM01000004">
    <property type="protein sequence ID" value="SNR43429.1"/>
    <property type="molecule type" value="Genomic_DNA"/>
</dbReference>
<dbReference type="Gene3D" id="1.10.10.10">
    <property type="entry name" value="Winged helix-like DNA-binding domain superfamily/Winged helix DNA-binding domain"/>
    <property type="match status" value="1"/>
</dbReference>
<dbReference type="InterPro" id="IPR000524">
    <property type="entry name" value="Tscrpt_reg_HTH_GntR"/>
</dbReference>
<feature type="domain" description="HTH gntR-type" evidence="4">
    <location>
        <begin position="26"/>
        <end position="94"/>
    </location>
</feature>
<evidence type="ECO:0000313" key="6">
    <source>
        <dbReference type="EMBL" id="TBN51003.1"/>
    </source>
</evidence>
<sequence length="334" mass="35130">MNSVPAPDLDAALLRIAHAIDPASSVPVSVQLRGALEYGIAAGDIPSGSRLPSVRKLAATLGLSPVTVSNVFASLQERGQIEGRIGSGTFVTDRGIPCAGRSRQMAALERQIAALVAAGRELGLTAQDIAFRVTMAASAPPRSLRVVVLGTFSDATAAYARDLAPYLSPDDIVIAWTIDQRDDLPARVDLVVSPRTLATQAAELFPGIPQVSMILIPNEATRVALAGIRPDARVLLVSYFDDFLSVLKAGVARFAPHLARVTAVARAADDLDRLLADCDVLIHATGADYLGSRLGAQQTAIEYRHTPDSHAVQTQLLPALDALRTAGAIKGETP</sequence>
<dbReference type="AlphaFoldDB" id="A0A238WCK5"/>
<reference evidence="6 8" key="3">
    <citation type="submission" date="2019-02" db="EMBL/GenBank/DDBJ databases">
        <authorList>
            <person name="Zhang G."/>
        </authorList>
    </citation>
    <scope>NUCLEOTIDE SEQUENCE [LARGE SCALE GENOMIC DNA]</scope>
    <source>
        <strain evidence="6 8">CMB17</strain>
    </source>
</reference>
<dbReference type="SMART" id="SM00345">
    <property type="entry name" value="HTH_GNTR"/>
    <property type="match status" value="1"/>
</dbReference>
<keyword evidence="2" id="KW-0238">DNA-binding</keyword>
<dbReference type="CDD" id="cd07377">
    <property type="entry name" value="WHTH_GntR"/>
    <property type="match status" value="1"/>
</dbReference>
<proteinExistence type="predicted"/>
<dbReference type="Proteomes" id="UP000292859">
    <property type="component" value="Unassembled WGS sequence"/>
</dbReference>
<dbReference type="EMBL" id="SIRL01000004">
    <property type="protein sequence ID" value="TBN51003.1"/>
    <property type="molecule type" value="Genomic_DNA"/>
</dbReference>
<dbReference type="SUPFAM" id="SSF46785">
    <property type="entry name" value="Winged helix' DNA-binding domain"/>
    <property type="match status" value="1"/>
</dbReference>
<evidence type="ECO:0000313" key="7">
    <source>
        <dbReference type="Proteomes" id="UP000198409"/>
    </source>
</evidence>
<dbReference type="InterPro" id="IPR036390">
    <property type="entry name" value="WH_DNA-bd_sf"/>
</dbReference>
<dbReference type="InterPro" id="IPR036388">
    <property type="entry name" value="WH-like_DNA-bd_sf"/>
</dbReference>
<dbReference type="GO" id="GO:0003700">
    <property type="term" value="F:DNA-binding transcription factor activity"/>
    <property type="evidence" value="ECO:0007669"/>
    <property type="project" value="InterPro"/>
</dbReference>
<dbReference type="PROSITE" id="PS50949">
    <property type="entry name" value="HTH_GNTR"/>
    <property type="match status" value="1"/>
</dbReference>
<dbReference type="Proteomes" id="UP000198409">
    <property type="component" value="Unassembled WGS sequence"/>
</dbReference>
<evidence type="ECO:0000313" key="8">
    <source>
        <dbReference type="Proteomes" id="UP000292859"/>
    </source>
</evidence>
<name>A0A238WCK5_9RHOB</name>
<dbReference type="Pfam" id="PF00392">
    <property type="entry name" value="GntR"/>
    <property type="match status" value="1"/>
</dbReference>
<dbReference type="PANTHER" id="PTHR38445:SF9">
    <property type="entry name" value="HTH-TYPE TRANSCRIPTIONAL REPRESSOR YTRA"/>
    <property type="match status" value="1"/>
</dbReference>
<evidence type="ECO:0000256" key="3">
    <source>
        <dbReference type="ARBA" id="ARBA00023163"/>
    </source>
</evidence>
<evidence type="ECO:0000256" key="1">
    <source>
        <dbReference type="ARBA" id="ARBA00023015"/>
    </source>
</evidence>
<evidence type="ECO:0000313" key="5">
    <source>
        <dbReference type="EMBL" id="SNR43429.1"/>
    </source>
</evidence>